<proteinExistence type="predicted"/>
<name>A0A8X6TFT1_NEPPI</name>
<evidence type="ECO:0000256" key="1">
    <source>
        <dbReference type="SAM" id="MobiDB-lite"/>
    </source>
</evidence>
<feature type="region of interest" description="Disordered" evidence="1">
    <location>
        <begin position="19"/>
        <end position="54"/>
    </location>
</feature>
<dbReference type="Proteomes" id="UP000887013">
    <property type="component" value="Unassembled WGS sequence"/>
</dbReference>
<dbReference type="AlphaFoldDB" id="A0A8X6TFT1"/>
<accession>A0A8X6TFT1</accession>
<comment type="caution">
    <text evidence="2">The sequence shown here is derived from an EMBL/GenBank/DDBJ whole genome shotgun (WGS) entry which is preliminary data.</text>
</comment>
<gene>
    <name evidence="2" type="ORF">NPIL_461961</name>
</gene>
<evidence type="ECO:0000313" key="3">
    <source>
        <dbReference type="Proteomes" id="UP000887013"/>
    </source>
</evidence>
<evidence type="ECO:0000313" key="2">
    <source>
        <dbReference type="EMBL" id="GFT03623.1"/>
    </source>
</evidence>
<dbReference type="EMBL" id="BMAW01007398">
    <property type="protein sequence ID" value="GFT03623.1"/>
    <property type="molecule type" value="Genomic_DNA"/>
</dbReference>
<protein>
    <submittedName>
        <fullName evidence="2">Uncharacterized protein</fullName>
    </submittedName>
</protein>
<sequence>MPHPRLCIQEALVLLEEISSDTESVLSDDSTDDDCAPPQFPTESPPDNFDEVSDEADNDIHLLGHSQLANATWKKKTACNSAKFRI</sequence>
<keyword evidence="3" id="KW-1185">Reference proteome</keyword>
<reference evidence="2" key="1">
    <citation type="submission" date="2020-08" db="EMBL/GenBank/DDBJ databases">
        <title>Multicomponent nature underlies the extraordinary mechanical properties of spider dragline silk.</title>
        <authorList>
            <person name="Kono N."/>
            <person name="Nakamura H."/>
            <person name="Mori M."/>
            <person name="Yoshida Y."/>
            <person name="Ohtoshi R."/>
            <person name="Malay A.D."/>
            <person name="Moran D.A.P."/>
            <person name="Tomita M."/>
            <person name="Numata K."/>
            <person name="Arakawa K."/>
        </authorList>
    </citation>
    <scope>NUCLEOTIDE SEQUENCE</scope>
</reference>
<organism evidence="2 3">
    <name type="scientific">Nephila pilipes</name>
    <name type="common">Giant wood spider</name>
    <name type="synonym">Nephila maculata</name>
    <dbReference type="NCBI Taxonomy" id="299642"/>
    <lineage>
        <taxon>Eukaryota</taxon>
        <taxon>Metazoa</taxon>
        <taxon>Ecdysozoa</taxon>
        <taxon>Arthropoda</taxon>
        <taxon>Chelicerata</taxon>
        <taxon>Arachnida</taxon>
        <taxon>Araneae</taxon>
        <taxon>Araneomorphae</taxon>
        <taxon>Entelegynae</taxon>
        <taxon>Araneoidea</taxon>
        <taxon>Nephilidae</taxon>
        <taxon>Nephila</taxon>
    </lineage>
</organism>